<dbReference type="Proteomes" id="UP000053429">
    <property type="component" value="Unassembled WGS sequence"/>
</dbReference>
<dbReference type="STRING" id="661399.AQJ67_18390"/>
<evidence type="ECO:0000313" key="3">
    <source>
        <dbReference type="Proteomes" id="UP000053429"/>
    </source>
</evidence>
<organism evidence="2 3">
    <name type="scientific">Streptomyces caeruleatus</name>
    <dbReference type="NCBI Taxonomy" id="661399"/>
    <lineage>
        <taxon>Bacteria</taxon>
        <taxon>Bacillati</taxon>
        <taxon>Actinomycetota</taxon>
        <taxon>Actinomycetes</taxon>
        <taxon>Kitasatosporales</taxon>
        <taxon>Streptomycetaceae</taxon>
        <taxon>Streptomyces</taxon>
    </lineage>
</organism>
<evidence type="ECO:0000313" key="2">
    <source>
        <dbReference type="EMBL" id="KUO03075.1"/>
    </source>
</evidence>
<dbReference type="RefSeq" id="WP_062720024.1">
    <property type="nucleotide sequence ID" value="NZ_KQ948928.1"/>
</dbReference>
<comment type="caution">
    <text evidence="2">The sequence shown here is derived from an EMBL/GenBank/DDBJ whole genome shotgun (WGS) entry which is preliminary data.</text>
</comment>
<dbReference type="SUPFAM" id="SSF51556">
    <property type="entry name" value="Metallo-dependent hydrolases"/>
    <property type="match status" value="1"/>
</dbReference>
<gene>
    <name evidence="2" type="ORF">AQJ67_18390</name>
</gene>
<dbReference type="EMBL" id="LMWY01000020">
    <property type="protein sequence ID" value="KUO03075.1"/>
    <property type="molecule type" value="Genomic_DNA"/>
</dbReference>
<feature type="region of interest" description="Disordered" evidence="1">
    <location>
        <begin position="32"/>
        <end position="58"/>
    </location>
</feature>
<accession>A0A101U326</accession>
<keyword evidence="3" id="KW-1185">Reference proteome</keyword>
<protein>
    <submittedName>
        <fullName evidence="2">Uncharacterized protein</fullName>
    </submittedName>
</protein>
<dbReference type="InterPro" id="IPR032466">
    <property type="entry name" value="Metal_Hydrolase"/>
</dbReference>
<reference evidence="2 3" key="1">
    <citation type="submission" date="2015-10" db="EMBL/GenBank/DDBJ databases">
        <title>Draft genome sequence of Streptomyces caeruleatus NRRL B-24802, type strain for the species Streptomyces caeruleatus.</title>
        <authorList>
            <person name="Ruckert C."/>
            <person name="Winkler A."/>
            <person name="Kalinowski J."/>
            <person name="Kampfer P."/>
            <person name="Glaeser S."/>
        </authorList>
    </citation>
    <scope>NUCLEOTIDE SEQUENCE [LARGE SCALE GENOMIC DNA]</scope>
    <source>
        <strain evidence="2 3">NRRL B-24802</strain>
    </source>
</reference>
<dbReference type="CDD" id="cd01292">
    <property type="entry name" value="metallo-dependent_hydrolases"/>
    <property type="match status" value="1"/>
</dbReference>
<sequence length="111" mass="11640">MHGNGLSDDELRMLAYAGSSLSISPDDGLKTGFGSPMTGRAPAVGLRPTLSIDDGPSGGGDMFSTMRTAFAVQRGLRSRDLLEFATERARAASRPARTPTSSCCAEWACRG</sequence>
<proteinExistence type="predicted"/>
<dbReference type="Gene3D" id="3.20.20.140">
    <property type="entry name" value="Metal-dependent hydrolases"/>
    <property type="match status" value="1"/>
</dbReference>
<name>A0A101U326_9ACTN</name>
<dbReference type="AlphaFoldDB" id="A0A101U326"/>
<evidence type="ECO:0000256" key="1">
    <source>
        <dbReference type="SAM" id="MobiDB-lite"/>
    </source>
</evidence>